<dbReference type="PROSITE" id="PS51186">
    <property type="entry name" value="GNAT"/>
    <property type="match status" value="1"/>
</dbReference>
<keyword evidence="2 4" id="KW-0012">Acyltransferase</keyword>
<organism evidence="4 5">
    <name type="scientific">Plantactinospora siamensis</name>
    <dbReference type="NCBI Taxonomy" id="555372"/>
    <lineage>
        <taxon>Bacteria</taxon>
        <taxon>Bacillati</taxon>
        <taxon>Actinomycetota</taxon>
        <taxon>Actinomycetes</taxon>
        <taxon>Micromonosporales</taxon>
        <taxon>Micromonosporaceae</taxon>
        <taxon>Plantactinospora</taxon>
    </lineage>
</organism>
<evidence type="ECO:0000259" key="3">
    <source>
        <dbReference type="PROSITE" id="PS51186"/>
    </source>
</evidence>
<sequence length="184" mass="20350">MYTIRPETPDDAAAIAAVHVRAWQGGYRGLIPDETLGLLNPAAWAQRRRDNGTADPDHPFRTLLACDAEGTAGFTTFGPYRIDQDSDRLDHAYGEVLALYVDPARWGRGVGAALFAAARAGLAERGWTELRLWVLEDNHRARGFYERAGLVADGERSTYQIKRSAGRPPLGLVEVRYRGRLDQG</sequence>
<protein>
    <submittedName>
        <fullName evidence="4">GNAT family N-acetyltransferase</fullName>
        <ecNumber evidence="4">2.3.-.-</ecNumber>
    </submittedName>
</protein>
<dbReference type="Proteomes" id="UP001589894">
    <property type="component" value="Unassembled WGS sequence"/>
</dbReference>
<dbReference type="EMBL" id="JBHLUE010000004">
    <property type="protein sequence ID" value="MFC0563787.1"/>
    <property type="molecule type" value="Genomic_DNA"/>
</dbReference>
<proteinExistence type="predicted"/>
<keyword evidence="1 4" id="KW-0808">Transferase</keyword>
<name>A0ABV6NSP4_9ACTN</name>
<dbReference type="Pfam" id="PF00583">
    <property type="entry name" value="Acetyltransf_1"/>
    <property type="match status" value="1"/>
</dbReference>
<accession>A0ABV6NSP4</accession>
<evidence type="ECO:0000256" key="2">
    <source>
        <dbReference type="ARBA" id="ARBA00023315"/>
    </source>
</evidence>
<dbReference type="InterPro" id="IPR016181">
    <property type="entry name" value="Acyl_CoA_acyltransferase"/>
</dbReference>
<dbReference type="InterPro" id="IPR000182">
    <property type="entry name" value="GNAT_dom"/>
</dbReference>
<keyword evidence="5" id="KW-1185">Reference proteome</keyword>
<comment type="caution">
    <text evidence="4">The sequence shown here is derived from an EMBL/GenBank/DDBJ whole genome shotgun (WGS) entry which is preliminary data.</text>
</comment>
<dbReference type="RefSeq" id="WP_377336662.1">
    <property type="nucleotide sequence ID" value="NZ_JBHLUE010000004.1"/>
</dbReference>
<dbReference type="Gene3D" id="3.40.630.30">
    <property type="match status" value="1"/>
</dbReference>
<feature type="domain" description="N-acetyltransferase" evidence="3">
    <location>
        <begin position="2"/>
        <end position="182"/>
    </location>
</feature>
<dbReference type="GO" id="GO:0016746">
    <property type="term" value="F:acyltransferase activity"/>
    <property type="evidence" value="ECO:0007669"/>
    <property type="project" value="UniProtKB-KW"/>
</dbReference>
<evidence type="ECO:0000256" key="1">
    <source>
        <dbReference type="ARBA" id="ARBA00022679"/>
    </source>
</evidence>
<gene>
    <name evidence="4" type="ORF">ACFFHU_06350</name>
</gene>
<evidence type="ECO:0000313" key="5">
    <source>
        <dbReference type="Proteomes" id="UP001589894"/>
    </source>
</evidence>
<dbReference type="SUPFAM" id="SSF55729">
    <property type="entry name" value="Acyl-CoA N-acyltransferases (Nat)"/>
    <property type="match status" value="1"/>
</dbReference>
<evidence type="ECO:0000313" key="4">
    <source>
        <dbReference type="EMBL" id="MFC0563787.1"/>
    </source>
</evidence>
<reference evidence="4 5" key="1">
    <citation type="submission" date="2024-09" db="EMBL/GenBank/DDBJ databases">
        <authorList>
            <person name="Sun Q."/>
            <person name="Mori K."/>
        </authorList>
    </citation>
    <scope>NUCLEOTIDE SEQUENCE [LARGE SCALE GENOMIC DNA]</scope>
    <source>
        <strain evidence="4 5">TBRC 2205</strain>
    </source>
</reference>
<dbReference type="EC" id="2.3.-.-" evidence="4"/>
<dbReference type="PANTHER" id="PTHR43877">
    <property type="entry name" value="AMINOALKYLPHOSPHONATE N-ACETYLTRANSFERASE-RELATED-RELATED"/>
    <property type="match status" value="1"/>
</dbReference>
<dbReference type="InterPro" id="IPR050832">
    <property type="entry name" value="Bact_Acetyltransf"/>
</dbReference>